<dbReference type="AlphaFoldDB" id="A0A1Y2L114"/>
<dbReference type="Proteomes" id="UP000193391">
    <property type="component" value="Unassembled WGS sequence"/>
</dbReference>
<feature type="domain" description="Nitroreductase" evidence="4">
    <location>
        <begin position="37"/>
        <end position="206"/>
    </location>
</feature>
<dbReference type="InterPro" id="IPR029479">
    <property type="entry name" value="Nitroreductase"/>
</dbReference>
<keyword evidence="2" id="KW-0288">FMN</keyword>
<dbReference type="EMBL" id="JFKA01000004">
    <property type="protein sequence ID" value="OSQ38504.1"/>
    <property type="molecule type" value="Genomic_DNA"/>
</dbReference>
<evidence type="ECO:0000256" key="1">
    <source>
        <dbReference type="ARBA" id="ARBA00022630"/>
    </source>
</evidence>
<protein>
    <submittedName>
        <fullName evidence="5">Nitroreductase</fullName>
    </submittedName>
</protein>
<organism evidence="5 6">
    <name type="scientific">Thalassospira mesophila</name>
    <dbReference type="NCBI Taxonomy" id="1293891"/>
    <lineage>
        <taxon>Bacteria</taxon>
        <taxon>Pseudomonadati</taxon>
        <taxon>Pseudomonadota</taxon>
        <taxon>Alphaproteobacteria</taxon>
        <taxon>Rhodospirillales</taxon>
        <taxon>Thalassospiraceae</taxon>
        <taxon>Thalassospira</taxon>
    </lineage>
</organism>
<dbReference type="STRING" id="1293891.TMES_11950"/>
<dbReference type="Gene3D" id="3.40.109.10">
    <property type="entry name" value="NADH Oxidase"/>
    <property type="match status" value="1"/>
</dbReference>
<gene>
    <name evidence="5" type="ORF">TMES_11950</name>
</gene>
<dbReference type="Pfam" id="PF00881">
    <property type="entry name" value="Nitroreductase"/>
    <property type="match status" value="1"/>
</dbReference>
<dbReference type="PANTHER" id="PTHR23026">
    <property type="entry name" value="NADPH NITROREDUCTASE"/>
    <property type="match status" value="1"/>
</dbReference>
<evidence type="ECO:0000313" key="5">
    <source>
        <dbReference type="EMBL" id="OSQ38504.1"/>
    </source>
</evidence>
<evidence type="ECO:0000259" key="4">
    <source>
        <dbReference type="Pfam" id="PF00881"/>
    </source>
</evidence>
<name>A0A1Y2L114_9PROT</name>
<dbReference type="PANTHER" id="PTHR23026:SF90">
    <property type="entry name" value="IODOTYROSINE DEIODINASE 1"/>
    <property type="match status" value="1"/>
</dbReference>
<proteinExistence type="predicted"/>
<evidence type="ECO:0000313" key="6">
    <source>
        <dbReference type="Proteomes" id="UP000193391"/>
    </source>
</evidence>
<reference evidence="5 6" key="1">
    <citation type="submission" date="2014-03" db="EMBL/GenBank/DDBJ databases">
        <title>The draft genome sequence of Thalassospira mesophila JCM 18969.</title>
        <authorList>
            <person name="Lai Q."/>
            <person name="Shao Z."/>
        </authorList>
    </citation>
    <scope>NUCLEOTIDE SEQUENCE [LARGE SCALE GENOMIC DNA]</scope>
    <source>
        <strain evidence="5 6">JCM 18969</strain>
    </source>
</reference>
<dbReference type="RefSeq" id="WP_085582747.1">
    <property type="nucleotide sequence ID" value="NZ_JFKA01000004.1"/>
</dbReference>
<keyword evidence="1" id="KW-0285">Flavoprotein</keyword>
<keyword evidence="6" id="KW-1185">Reference proteome</keyword>
<accession>A0A1Y2L114</accession>
<dbReference type="GO" id="GO:0016491">
    <property type="term" value="F:oxidoreductase activity"/>
    <property type="evidence" value="ECO:0007669"/>
    <property type="project" value="UniProtKB-KW"/>
</dbReference>
<dbReference type="SUPFAM" id="SSF55469">
    <property type="entry name" value="FMN-dependent nitroreductase-like"/>
    <property type="match status" value="1"/>
</dbReference>
<dbReference type="InterPro" id="IPR000415">
    <property type="entry name" value="Nitroreductase-like"/>
</dbReference>
<comment type="caution">
    <text evidence="5">The sequence shown here is derived from an EMBL/GenBank/DDBJ whole genome shotgun (WGS) entry which is preliminary data.</text>
</comment>
<keyword evidence="3" id="KW-0560">Oxidoreductase</keyword>
<dbReference type="CDD" id="cd02144">
    <property type="entry name" value="iodotyrosine_dehalogenase"/>
    <property type="match status" value="1"/>
</dbReference>
<evidence type="ECO:0000256" key="2">
    <source>
        <dbReference type="ARBA" id="ARBA00022643"/>
    </source>
</evidence>
<sequence length="233" mass="25700">MTASSNSPAYSPIPLPDYREKPLSQMRADATAFYEEIRTRHTIREFSDRPVPRDIIETCLRAAGTAPSGANHQPWHFAVIGDTDMKRKIRHAAEEEERAFYAGRAGDEWIKALAPLGTDDSKPFLEIAPWLICIFGERKSKSTDGEMRKNYYVPESVSIATGFLIAALHRAGLATLTHTPSPMGFLGEICGRPAQDKPYLLLVTGYPAQDATIPQHATLKRALGDIATFFPAG</sequence>
<dbReference type="InterPro" id="IPR050627">
    <property type="entry name" value="Nitroreductase/BluB"/>
</dbReference>
<evidence type="ECO:0000256" key="3">
    <source>
        <dbReference type="ARBA" id="ARBA00023002"/>
    </source>
</evidence>
<dbReference type="OrthoDB" id="9802510at2"/>